<dbReference type="AlphaFoldDB" id="A0A1H8X4X8"/>
<reference evidence="2 3" key="1">
    <citation type="submission" date="2016-10" db="EMBL/GenBank/DDBJ databases">
        <authorList>
            <person name="de Groot N.N."/>
        </authorList>
    </citation>
    <scope>NUCLEOTIDE SEQUENCE [LARGE SCALE GENOMIC DNA]</scope>
    <source>
        <strain evidence="2 3">DSM 13305</strain>
    </source>
</reference>
<protein>
    <submittedName>
        <fullName evidence="2">Electron transfer flavoprotein domain-containing protein</fullName>
    </submittedName>
</protein>
<evidence type="ECO:0000259" key="1">
    <source>
        <dbReference type="Pfam" id="PF01012"/>
    </source>
</evidence>
<dbReference type="OrthoDB" id="9770286at2"/>
<dbReference type="Proteomes" id="UP000198847">
    <property type="component" value="Unassembled WGS sequence"/>
</dbReference>
<feature type="domain" description="Electron transfer flavoprotein alpha/beta-subunit N-terminal" evidence="1">
    <location>
        <begin position="17"/>
        <end position="159"/>
    </location>
</feature>
<proteinExistence type="predicted"/>
<dbReference type="SUPFAM" id="SSF52402">
    <property type="entry name" value="Adenine nucleotide alpha hydrolases-like"/>
    <property type="match status" value="1"/>
</dbReference>
<evidence type="ECO:0000313" key="3">
    <source>
        <dbReference type="Proteomes" id="UP000198847"/>
    </source>
</evidence>
<dbReference type="Gene3D" id="3.40.50.620">
    <property type="entry name" value="HUPs"/>
    <property type="match status" value="1"/>
</dbReference>
<accession>A0A1H8X4X8</accession>
<dbReference type="RefSeq" id="WP_091749197.1">
    <property type="nucleotide sequence ID" value="NZ_FODY01000020.1"/>
</dbReference>
<dbReference type="Pfam" id="PF01012">
    <property type="entry name" value="ETF"/>
    <property type="match status" value="1"/>
</dbReference>
<dbReference type="InterPro" id="IPR014730">
    <property type="entry name" value="ETF_a/b_N"/>
</dbReference>
<dbReference type="EMBL" id="FODY01000020">
    <property type="protein sequence ID" value="SEP35005.1"/>
    <property type="molecule type" value="Genomic_DNA"/>
</dbReference>
<sequence length="187" mass="20353">MAGIWIFSEKVEIAKRLITLGTELRQALGQPLRVFCFEAKTGLEYIDCGADEGMILREYLGYTVSYSQSIIQLALREEPAVILLDDTLRGRDLAMALAVRLPMRLVHDALQAGFDGKDLLVKRKVDGGGMVLTGRQSLPAIITLAVDAYPAAADTERAGRLIHMPLNSGGRTPLMLPGLMLGVLSDE</sequence>
<dbReference type="InterPro" id="IPR014729">
    <property type="entry name" value="Rossmann-like_a/b/a_fold"/>
</dbReference>
<dbReference type="STRING" id="112903.SAMN04490178_12038"/>
<gene>
    <name evidence="2" type="ORF">SAMN04490178_12038</name>
</gene>
<name>A0A1H8X4X8_9FIRM</name>
<keyword evidence="3" id="KW-1185">Reference proteome</keyword>
<evidence type="ECO:0000313" key="2">
    <source>
        <dbReference type="EMBL" id="SEP35005.1"/>
    </source>
</evidence>
<organism evidence="2 3">
    <name type="scientific">Propionispora vibrioides</name>
    <dbReference type="NCBI Taxonomy" id="112903"/>
    <lineage>
        <taxon>Bacteria</taxon>
        <taxon>Bacillati</taxon>
        <taxon>Bacillota</taxon>
        <taxon>Negativicutes</taxon>
        <taxon>Selenomonadales</taxon>
        <taxon>Sporomusaceae</taxon>
        <taxon>Propionispora</taxon>
    </lineage>
</organism>